<organism evidence="1 2">
    <name type="scientific">Nocardioides hankookensis</name>
    <dbReference type="NCBI Taxonomy" id="443157"/>
    <lineage>
        <taxon>Bacteria</taxon>
        <taxon>Bacillati</taxon>
        <taxon>Actinomycetota</taxon>
        <taxon>Actinomycetes</taxon>
        <taxon>Propionibacteriales</taxon>
        <taxon>Nocardioidaceae</taxon>
        <taxon>Nocardioides</taxon>
    </lineage>
</organism>
<evidence type="ECO:0000313" key="1">
    <source>
        <dbReference type="EMBL" id="MFC6043906.1"/>
    </source>
</evidence>
<evidence type="ECO:0008006" key="3">
    <source>
        <dbReference type="Google" id="ProtNLM"/>
    </source>
</evidence>
<gene>
    <name evidence="1" type="ORF">ACFPYL_12500</name>
</gene>
<keyword evidence="2" id="KW-1185">Reference proteome</keyword>
<evidence type="ECO:0000313" key="2">
    <source>
        <dbReference type="Proteomes" id="UP001596135"/>
    </source>
</evidence>
<name>A0ABW1LJ04_9ACTN</name>
<proteinExistence type="predicted"/>
<dbReference type="EMBL" id="JBHSRJ010000004">
    <property type="protein sequence ID" value="MFC6043906.1"/>
    <property type="molecule type" value="Genomic_DNA"/>
</dbReference>
<dbReference type="Proteomes" id="UP001596135">
    <property type="component" value="Unassembled WGS sequence"/>
</dbReference>
<reference evidence="2" key="1">
    <citation type="journal article" date="2019" name="Int. J. Syst. Evol. Microbiol.">
        <title>The Global Catalogue of Microorganisms (GCM) 10K type strain sequencing project: providing services to taxonomists for standard genome sequencing and annotation.</title>
        <authorList>
            <consortium name="The Broad Institute Genomics Platform"/>
            <consortium name="The Broad Institute Genome Sequencing Center for Infectious Disease"/>
            <person name="Wu L."/>
            <person name="Ma J."/>
        </authorList>
    </citation>
    <scope>NUCLEOTIDE SEQUENCE [LARGE SCALE GENOMIC DNA]</scope>
    <source>
        <strain evidence="2">CCUG 54522</strain>
    </source>
</reference>
<protein>
    <recommendedName>
        <fullName evidence="3">ABM domain-containing protein</fullName>
    </recommendedName>
</protein>
<comment type="caution">
    <text evidence="1">The sequence shown here is derived from an EMBL/GenBank/DDBJ whole genome shotgun (WGS) entry which is preliminary data.</text>
</comment>
<accession>A0ABW1LJ04</accession>
<sequence length="98" mass="10988">MTRLVVRYRVRPECAEENRRLVRAVFAELAELRPAGVAYQSAVLEDGVTFVHQVDGDSAVLRELPAFQRFAWTVGERCEDPPVQSSAQVVGAYDGRRP</sequence>
<dbReference type="RefSeq" id="WP_379154345.1">
    <property type="nucleotide sequence ID" value="NZ_JBHSRJ010000004.1"/>
</dbReference>